<accession>A0A9P5G1T2</accession>
<name>A0A9P5G1T2_GEOCN</name>
<reference evidence="2" key="2">
    <citation type="submission" date="2020-01" db="EMBL/GenBank/DDBJ databases">
        <authorList>
            <person name="Perkins V."/>
            <person name="Lessard M.-H."/>
            <person name="Dugat-Bony E."/>
            <person name="Frenette M."/>
            <person name="Labrie S."/>
        </authorList>
    </citation>
    <scope>NUCLEOTIDE SEQUENCE</scope>
    <source>
        <strain evidence="2">LMA-70</strain>
    </source>
</reference>
<reference evidence="2" key="1">
    <citation type="journal article" date="2020" name="Front. Microbiol.">
        <title>Phenotypic and Genetic Characterization of the Cheese Ripening Yeast Geotrichum candidum.</title>
        <authorList>
            <person name="Perkins V."/>
            <person name="Vignola S."/>
            <person name="Lessard M.H."/>
            <person name="Plante P.L."/>
            <person name="Corbeil J."/>
            <person name="Dugat-Bony E."/>
            <person name="Frenette M."/>
            <person name="Labrie S."/>
        </authorList>
    </citation>
    <scope>NUCLEOTIDE SEQUENCE</scope>
    <source>
        <strain evidence="2">LMA-70</strain>
    </source>
</reference>
<sequence length="281" mass="29357">MAIEAFSVDNVEFHVRGGVDFNLAQLKQKRQEQLPDLEAPGSDPAETLTTEYPTTTPIIYDYGSPINGYPETTTGEPRITTPITYDYNAPINGYPKITTSTSEIPTIFEDNSPPALGTPQTGTPIPTTTTTGETRIATPITYDYNSPINGYPKITTSTSELPTIFEDNSPHALGTPKTTNTENPGTPTPGTPTPSSEGGAGSKTNSHEGTATHTTSGGSGGEHTGTRGTVTGTHTFSTVATGGTNSTQPPIIPIDNGANLMTPVSISMLLIAASFVFSMSG</sequence>
<gene>
    <name evidence="2" type="ORF">DV451_005179</name>
</gene>
<proteinExistence type="predicted"/>
<feature type="compositionally biased region" description="Low complexity" evidence="1">
    <location>
        <begin position="226"/>
        <end position="242"/>
    </location>
</feature>
<feature type="region of interest" description="Disordered" evidence="1">
    <location>
        <begin position="163"/>
        <end position="250"/>
    </location>
</feature>
<feature type="compositionally biased region" description="Low complexity" evidence="1">
    <location>
        <begin position="207"/>
        <end position="216"/>
    </location>
</feature>
<dbReference type="AlphaFoldDB" id="A0A9P5G1T2"/>
<evidence type="ECO:0000313" key="3">
    <source>
        <dbReference type="Proteomes" id="UP000750522"/>
    </source>
</evidence>
<feature type="compositionally biased region" description="Low complexity" evidence="1">
    <location>
        <begin position="117"/>
        <end position="131"/>
    </location>
</feature>
<protein>
    <submittedName>
        <fullName evidence="2">Uncharacterized protein</fullName>
    </submittedName>
</protein>
<evidence type="ECO:0000313" key="2">
    <source>
        <dbReference type="EMBL" id="KAF5093199.1"/>
    </source>
</evidence>
<feature type="region of interest" description="Disordered" evidence="1">
    <location>
        <begin position="112"/>
        <end position="131"/>
    </location>
</feature>
<evidence type="ECO:0000256" key="1">
    <source>
        <dbReference type="SAM" id="MobiDB-lite"/>
    </source>
</evidence>
<dbReference type="EMBL" id="QQZK01000331">
    <property type="protein sequence ID" value="KAF5093199.1"/>
    <property type="molecule type" value="Genomic_DNA"/>
</dbReference>
<dbReference type="Proteomes" id="UP000750522">
    <property type="component" value="Unassembled WGS sequence"/>
</dbReference>
<organism evidence="2 3">
    <name type="scientific">Geotrichum candidum</name>
    <name type="common">Oospora lactis</name>
    <name type="synonym">Dipodascus geotrichum</name>
    <dbReference type="NCBI Taxonomy" id="1173061"/>
    <lineage>
        <taxon>Eukaryota</taxon>
        <taxon>Fungi</taxon>
        <taxon>Dikarya</taxon>
        <taxon>Ascomycota</taxon>
        <taxon>Saccharomycotina</taxon>
        <taxon>Dipodascomycetes</taxon>
        <taxon>Dipodascales</taxon>
        <taxon>Dipodascaceae</taxon>
        <taxon>Geotrichum</taxon>
    </lineage>
</organism>
<feature type="compositionally biased region" description="Low complexity" evidence="1">
    <location>
        <begin position="174"/>
        <end position="185"/>
    </location>
</feature>
<comment type="caution">
    <text evidence="2">The sequence shown here is derived from an EMBL/GenBank/DDBJ whole genome shotgun (WGS) entry which is preliminary data.</text>
</comment>